<accession>A0ABD3D477</accession>
<evidence type="ECO:0000256" key="1">
    <source>
        <dbReference type="SAM" id="MobiDB-lite"/>
    </source>
</evidence>
<reference evidence="3" key="1">
    <citation type="journal article" date="2024" name="IScience">
        <title>Strigolactones Initiate the Formation of Haustorium-like Structures in Castilleja.</title>
        <authorList>
            <person name="Buerger M."/>
            <person name="Peterson D."/>
            <person name="Chory J."/>
        </authorList>
    </citation>
    <scope>NUCLEOTIDE SEQUENCE [LARGE SCALE GENOMIC DNA]</scope>
</reference>
<organism evidence="2 3">
    <name type="scientific">Castilleja foliolosa</name>
    <dbReference type="NCBI Taxonomy" id="1961234"/>
    <lineage>
        <taxon>Eukaryota</taxon>
        <taxon>Viridiplantae</taxon>
        <taxon>Streptophyta</taxon>
        <taxon>Embryophyta</taxon>
        <taxon>Tracheophyta</taxon>
        <taxon>Spermatophyta</taxon>
        <taxon>Magnoliopsida</taxon>
        <taxon>eudicotyledons</taxon>
        <taxon>Gunneridae</taxon>
        <taxon>Pentapetalae</taxon>
        <taxon>asterids</taxon>
        <taxon>lamiids</taxon>
        <taxon>Lamiales</taxon>
        <taxon>Orobanchaceae</taxon>
        <taxon>Pedicularideae</taxon>
        <taxon>Castillejinae</taxon>
        <taxon>Castilleja</taxon>
    </lineage>
</organism>
<dbReference type="Proteomes" id="UP001632038">
    <property type="component" value="Unassembled WGS sequence"/>
</dbReference>
<proteinExistence type="predicted"/>
<evidence type="ECO:0000313" key="2">
    <source>
        <dbReference type="EMBL" id="KAL3636828.1"/>
    </source>
</evidence>
<name>A0ABD3D477_9LAMI</name>
<dbReference type="AlphaFoldDB" id="A0ABD3D477"/>
<protein>
    <submittedName>
        <fullName evidence="2">Uncharacterized protein</fullName>
    </submittedName>
</protein>
<comment type="caution">
    <text evidence="2">The sequence shown here is derived from an EMBL/GenBank/DDBJ whole genome shotgun (WGS) entry which is preliminary data.</text>
</comment>
<keyword evidence="3" id="KW-1185">Reference proteome</keyword>
<feature type="region of interest" description="Disordered" evidence="1">
    <location>
        <begin position="170"/>
        <end position="196"/>
    </location>
</feature>
<feature type="region of interest" description="Disordered" evidence="1">
    <location>
        <begin position="114"/>
        <end position="154"/>
    </location>
</feature>
<evidence type="ECO:0000313" key="3">
    <source>
        <dbReference type="Proteomes" id="UP001632038"/>
    </source>
</evidence>
<feature type="region of interest" description="Disordered" evidence="1">
    <location>
        <begin position="214"/>
        <end position="246"/>
    </location>
</feature>
<feature type="compositionally biased region" description="Polar residues" evidence="1">
    <location>
        <begin position="114"/>
        <end position="124"/>
    </location>
</feature>
<sequence>MMTSSANSAKGYKCQSLIFLSPNTTIHANFSPQSLTYFIPCLRTENHNHMETYFAAFFSSDFLSFVVREIDEKLNRALHQKTQFIIIIPNFSLNSDQTRPQEIGSVLSPSFTAAQAYSGPSPSTRHSDLTLQIPPRPSRSGKGLLQSPRDSNGSLPAAGFLRALSFKRGTAPSSDGVTSSLLNSDPTMGPPESPTLSNLASSLNWNKCASLPVTPASILSPRTNGPYSARTHSERQRPNVAALYPP</sequence>
<gene>
    <name evidence="2" type="ORF">CASFOL_019127</name>
</gene>
<dbReference type="EMBL" id="JAVIJP010000026">
    <property type="protein sequence ID" value="KAL3636828.1"/>
    <property type="molecule type" value="Genomic_DNA"/>
</dbReference>
<feature type="compositionally biased region" description="Polar residues" evidence="1">
    <location>
        <begin position="171"/>
        <end position="186"/>
    </location>
</feature>